<dbReference type="RefSeq" id="XP_001880047.1">
    <property type="nucleotide sequence ID" value="XM_001880012.1"/>
</dbReference>
<dbReference type="OrthoDB" id="3061185at2759"/>
<dbReference type="KEGG" id="lbc:LACBIDRAFT_326241"/>
<feature type="compositionally biased region" description="Low complexity" evidence="1">
    <location>
        <begin position="1296"/>
        <end position="1306"/>
    </location>
</feature>
<evidence type="ECO:0000313" key="3">
    <source>
        <dbReference type="Proteomes" id="UP000001194"/>
    </source>
</evidence>
<name>B0D7S1_LACBS</name>
<dbReference type="CDD" id="cd00303">
    <property type="entry name" value="retropepsin_like"/>
    <property type="match status" value="1"/>
</dbReference>
<feature type="region of interest" description="Disordered" evidence="1">
    <location>
        <begin position="382"/>
        <end position="487"/>
    </location>
</feature>
<feature type="region of interest" description="Disordered" evidence="1">
    <location>
        <begin position="692"/>
        <end position="715"/>
    </location>
</feature>
<sequence>MSTINAASSNPSPSAPNQNDLPQPSSNAPLPDNMDSTEDMSAIRRGMERGYALSPMYSLIIEYNREQGNNFSTAAEVSWILQQPNLKPSDIILKKDHPDPYTLVAVGEPRLRRLLRAVTELQTFLDRMANLIDERSNVFRVDPQDTMTTALQGCESRSQLEVAYSILLKRLLTAQQTVSKYEAQYRDEDTPLSPTSTLPDLYDDFDRLDDVDSRMRYLLQKIPHHQGHLSSAAQAAVHQGHSWDVIHPTLPLQPELQPHSQALPLPIPSSAPFEPDSSRQSIKEGKKKVEWGEASPWDEKSSSMEQGRDDNEGLEPSFGFQTPFKGGVRFFDVSNSPDQSAYFSTPGVAPLPDVTVGLATPSVTPFADNVKQANQPRLALMSSKDAPSERNPHARPGQTPPNSFPSFKGGSPPDDDPPGGGSGGRGGGGNGGNPFPPRGSPRDNSNPNPNPGGPYRPGGGSGDPGGGGGGGPPSAENQVAPPAPYGNIPASIKTELKVEQLPEWDGNHWTAIDYFWEVQQLAHLGGWIPEALGYWLWFRLKDKSPVKSWFITLPLNYQTYMRSHYLKFLKGIKDGYLGHRWQLRMNNYYNSQHFRERNHERETPSEFIVRRIVYTRMLLSISGGPLEVFYIMRKAPISWGPILLISSIKDSSELYSWVTEHEEALLEAFRVSKGGQAPSIDNIVSQLKQMGLIPDKDKGGGSSTYQSPSTYQGPSTYQRRANLVENSNANPSIEPVDETVSPSAPENLPANQSSDPSTNQHILREAYQVLKQRQRPPPVGGYPYAKNDHVTTKMGRLPPSPCKCCGSANHWDKECPDWNTYLEKAKRSANMAEFWAPNESEKTYVTVYSILLNERLAGEIVNQPLLEDSLTQQDFRSASFLSQATAEGVSKSRKGSQVRKTRTTMEEVEDEDWLAYLAKPKSSEFLMEEVKQVKETLVSRTNSEEERVEPNFRSPSARPENETKETEEIPPTESSEWPGPPIPDIRVRLKKKRFAPAGASAVGVSVVAVQGWVGSTRNKPIDIRLDSCADVTLISQEYLESLQDRPPCQNGLKMNLWQLTDKDATLQGYVRIPIFFVSSDGILLETEAEAYVVPNMTVPILLGEDYHVNYELIVAHKVDFRSVVNFVGVPYSVPARGVSRTKDFGRMRQSTCTTASFIKARLHKRNKARKARKIKSFGIEKRTVRAAEDYRLRPDECRRIRVDGHFEEDKEWLVEKNLLAAADDSTFVVPNVLISASNPWIPVSNPSPHPKVIRKGDVVGYLTDPQEYFDAPQTSQGLDKLVKMAEALVTIIAVSSSDSNQTSSTSEESEKPSEQAEPSLEKEVSEEEEPEAYGPKTAELPDTTEYPSLRMREFLDVGSLPEHLQERAWEMLEKRKKAFGFDGRLGHHPSKVHIRTVDGQVPIAVPITIKESVECPRGHSLPERQTTVLRRL</sequence>
<gene>
    <name evidence="2" type="ORF">LACBIDRAFT_326241</name>
</gene>
<feature type="compositionally biased region" description="Low complexity" evidence="1">
    <location>
        <begin position="1"/>
        <end position="17"/>
    </location>
</feature>
<organism evidence="3">
    <name type="scientific">Laccaria bicolor (strain S238N-H82 / ATCC MYA-4686)</name>
    <name type="common">Bicoloured deceiver</name>
    <name type="synonym">Laccaria laccata var. bicolor</name>
    <dbReference type="NCBI Taxonomy" id="486041"/>
    <lineage>
        <taxon>Eukaryota</taxon>
        <taxon>Fungi</taxon>
        <taxon>Dikarya</taxon>
        <taxon>Basidiomycota</taxon>
        <taxon>Agaricomycotina</taxon>
        <taxon>Agaricomycetes</taxon>
        <taxon>Agaricomycetidae</taxon>
        <taxon>Agaricales</taxon>
        <taxon>Agaricineae</taxon>
        <taxon>Hydnangiaceae</taxon>
        <taxon>Laccaria</taxon>
    </lineage>
</organism>
<feature type="region of interest" description="Disordered" evidence="1">
    <location>
        <begin position="882"/>
        <end position="904"/>
    </location>
</feature>
<feature type="region of interest" description="Disordered" evidence="1">
    <location>
        <begin position="938"/>
        <end position="982"/>
    </location>
</feature>
<accession>B0D7S1</accession>
<feature type="compositionally biased region" description="Polar residues" evidence="1">
    <location>
        <begin position="740"/>
        <end position="759"/>
    </location>
</feature>
<feature type="region of interest" description="Disordered" evidence="1">
    <location>
        <begin position="254"/>
        <end position="320"/>
    </location>
</feature>
<feature type="compositionally biased region" description="Gly residues" evidence="1">
    <location>
        <begin position="455"/>
        <end position="472"/>
    </location>
</feature>
<dbReference type="EMBL" id="DS547099">
    <property type="protein sequence ID" value="EDR09698.1"/>
    <property type="molecule type" value="Genomic_DNA"/>
</dbReference>
<keyword evidence="3" id="KW-1185">Reference proteome</keyword>
<feature type="region of interest" description="Disordered" evidence="1">
    <location>
        <begin position="1"/>
        <end position="37"/>
    </location>
</feature>
<feature type="compositionally biased region" description="Basic and acidic residues" evidence="1">
    <location>
        <begin position="1308"/>
        <end position="1323"/>
    </location>
</feature>
<evidence type="ECO:0000256" key="1">
    <source>
        <dbReference type="SAM" id="MobiDB-lite"/>
    </source>
</evidence>
<feature type="compositionally biased region" description="Polar residues" evidence="1">
    <location>
        <begin position="18"/>
        <end position="28"/>
    </location>
</feature>
<feature type="region of interest" description="Disordered" evidence="1">
    <location>
        <begin position="1296"/>
        <end position="1345"/>
    </location>
</feature>
<feature type="region of interest" description="Disordered" evidence="1">
    <location>
        <begin position="728"/>
        <end position="759"/>
    </location>
</feature>
<reference evidence="2 3" key="1">
    <citation type="journal article" date="2008" name="Nature">
        <title>The genome of Laccaria bicolor provides insights into mycorrhizal symbiosis.</title>
        <authorList>
            <person name="Martin F."/>
            <person name="Aerts A."/>
            <person name="Ahren D."/>
            <person name="Brun A."/>
            <person name="Danchin E.G.J."/>
            <person name="Duchaussoy F."/>
            <person name="Gibon J."/>
            <person name="Kohler A."/>
            <person name="Lindquist E."/>
            <person name="Pereda V."/>
            <person name="Salamov A."/>
            <person name="Shapiro H.J."/>
            <person name="Wuyts J."/>
            <person name="Blaudez D."/>
            <person name="Buee M."/>
            <person name="Brokstein P."/>
            <person name="Canbaeck B."/>
            <person name="Cohen D."/>
            <person name="Courty P.E."/>
            <person name="Coutinho P.M."/>
            <person name="Delaruelle C."/>
            <person name="Detter J.C."/>
            <person name="Deveau A."/>
            <person name="DiFazio S."/>
            <person name="Duplessis S."/>
            <person name="Fraissinet-Tachet L."/>
            <person name="Lucic E."/>
            <person name="Frey-Klett P."/>
            <person name="Fourrey C."/>
            <person name="Feussner I."/>
            <person name="Gay G."/>
            <person name="Grimwood J."/>
            <person name="Hoegger P.J."/>
            <person name="Jain P."/>
            <person name="Kilaru S."/>
            <person name="Labbe J."/>
            <person name="Lin Y.C."/>
            <person name="Legue V."/>
            <person name="Le Tacon F."/>
            <person name="Marmeisse R."/>
            <person name="Melayah D."/>
            <person name="Montanini B."/>
            <person name="Muratet M."/>
            <person name="Nehls U."/>
            <person name="Niculita-Hirzel H."/>
            <person name="Oudot-Le Secq M.P."/>
            <person name="Peter M."/>
            <person name="Quesneville H."/>
            <person name="Rajashekar B."/>
            <person name="Reich M."/>
            <person name="Rouhier N."/>
            <person name="Schmutz J."/>
            <person name="Yin T."/>
            <person name="Chalot M."/>
            <person name="Henrissat B."/>
            <person name="Kuees U."/>
            <person name="Lucas S."/>
            <person name="Van de Peer Y."/>
            <person name="Podila G.K."/>
            <person name="Polle A."/>
            <person name="Pukkila P.J."/>
            <person name="Richardson P.M."/>
            <person name="Rouze P."/>
            <person name="Sanders I.R."/>
            <person name="Stajich J.E."/>
            <person name="Tunlid A."/>
            <person name="Tuskan G."/>
            <person name="Grigoriev I.V."/>
        </authorList>
    </citation>
    <scope>NUCLEOTIDE SEQUENCE [LARGE SCALE GENOMIC DNA]</scope>
    <source>
        <strain evidence="3">S238N-H82 / ATCC MYA-4686</strain>
    </source>
</reference>
<dbReference type="Proteomes" id="UP000001194">
    <property type="component" value="Unassembled WGS sequence"/>
</dbReference>
<dbReference type="HOGENOM" id="CLU_002544_0_0_1"/>
<feature type="compositionally biased region" description="Polar residues" evidence="1">
    <location>
        <begin position="703"/>
        <end position="715"/>
    </location>
</feature>
<proteinExistence type="predicted"/>
<protein>
    <submittedName>
        <fullName evidence="2">Predicted protein</fullName>
    </submittedName>
</protein>
<dbReference type="GeneID" id="6075435"/>
<feature type="compositionally biased region" description="Basic and acidic residues" evidence="1">
    <location>
        <begin position="281"/>
        <end position="311"/>
    </location>
</feature>
<dbReference type="InParanoid" id="B0D7S1"/>
<evidence type="ECO:0000313" key="2">
    <source>
        <dbReference type="EMBL" id="EDR09698.1"/>
    </source>
</evidence>
<feature type="compositionally biased region" description="Basic residues" evidence="1">
    <location>
        <begin position="891"/>
        <end position="902"/>
    </location>
</feature>
<feature type="compositionally biased region" description="Gly residues" evidence="1">
    <location>
        <begin position="418"/>
        <end position="432"/>
    </location>
</feature>